<evidence type="ECO:0000313" key="3">
    <source>
        <dbReference type="EMBL" id="KAJ3054993.1"/>
    </source>
</evidence>
<dbReference type="InterPro" id="IPR000400">
    <property type="entry name" value="Glyco_hydro_46"/>
</dbReference>
<dbReference type="GO" id="GO:0005975">
    <property type="term" value="P:carbohydrate metabolic process"/>
    <property type="evidence" value="ECO:0007669"/>
    <property type="project" value="InterPro"/>
</dbReference>
<dbReference type="GO" id="GO:0016977">
    <property type="term" value="F:chitosanase activity"/>
    <property type="evidence" value="ECO:0007669"/>
    <property type="project" value="InterPro"/>
</dbReference>
<proteinExistence type="predicted"/>
<dbReference type="Gene3D" id="3.30.386.10">
    <property type="entry name" value="Chitosanase, subunit A, domain 2"/>
    <property type="match status" value="1"/>
</dbReference>
<evidence type="ECO:0000256" key="2">
    <source>
        <dbReference type="SAM" id="SignalP"/>
    </source>
</evidence>
<dbReference type="AlphaFoldDB" id="A0AAD5X3Q8"/>
<keyword evidence="2" id="KW-0732">Signal</keyword>
<keyword evidence="1" id="KW-0472">Membrane</keyword>
<keyword evidence="1" id="KW-1133">Transmembrane helix</keyword>
<name>A0AAD5X3Q8_9FUNG</name>
<keyword evidence="4" id="KW-1185">Reference proteome</keyword>
<accession>A0AAD5X3Q8</accession>
<dbReference type="InterPro" id="IPR023099">
    <property type="entry name" value="Glyco_hydro_46_N"/>
</dbReference>
<dbReference type="EMBL" id="JADGJD010000101">
    <property type="protein sequence ID" value="KAJ3054993.1"/>
    <property type="molecule type" value="Genomic_DNA"/>
</dbReference>
<dbReference type="GO" id="GO:0005576">
    <property type="term" value="C:extracellular region"/>
    <property type="evidence" value="ECO:0007669"/>
    <property type="project" value="InterPro"/>
</dbReference>
<dbReference type="Proteomes" id="UP001212841">
    <property type="component" value="Unassembled WGS sequence"/>
</dbReference>
<comment type="caution">
    <text evidence="3">The sequence shown here is derived from an EMBL/GenBank/DDBJ whole genome shotgun (WGS) entry which is preliminary data.</text>
</comment>
<dbReference type="Pfam" id="PF01374">
    <property type="entry name" value="Glyco_hydro_46"/>
    <property type="match status" value="1"/>
</dbReference>
<protein>
    <recommendedName>
        <fullName evidence="5">Chitosanase</fullName>
    </recommendedName>
</protein>
<dbReference type="InterPro" id="IPR023346">
    <property type="entry name" value="Lysozyme-like_dom_sf"/>
</dbReference>
<feature type="transmembrane region" description="Helical" evidence="1">
    <location>
        <begin position="303"/>
        <end position="324"/>
    </location>
</feature>
<gene>
    <name evidence="3" type="ORF">HK097_000139</name>
</gene>
<keyword evidence="1" id="KW-0812">Transmembrane</keyword>
<reference evidence="3" key="1">
    <citation type="submission" date="2020-05" db="EMBL/GenBank/DDBJ databases">
        <title>Phylogenomic resolution of chytrid fungi.</title>
        <authorList>
            <person name="Stajich J.E."/>
            <person name="Amses K."/>
            <person name="Simmons R."/>
            <person name="Seto K."/>
            <person name="Myers J."/>
            <person name="Bonds A."/>
            <person name="Quandt C.A."/>
            <person name="Barry K."/>
            <person name="Liu P."/>
            <person name="Grigoriev I."/>
            <person name="Longcore J.E."/>
            <person name="James T.Y."/>
        </authorList>
    </citation>
    <scope>NUCLEOTIDE SEQUENCE</scope>
    <source>
        <strain evidence="3">JEL0318</strain>
    </source>
</reference>
<organism evidence="3 4">
    <name type="scientific">Rhizophlyctis rosea</name>
    <dbReference type="NCBI Taxonomy" id="64517"/>
    <lineage>
        <taxon>Eukaryota</taxon>
        <taxon>Fungi</taxon>
        <taxon>Fungi incertae sedis</taxon>
        <taxon>Chytridiomycota</taxon>
        <taxon>Chytridiomycota incertae sedis</taxon>
        <taxon>Chytridiomycetes</taxon>
        <taxon>Rhizophlyctidales</taxon>
        <taxon>Rhizophlyctidaceae</taxon>
        <taxon>Rhizophlyctis</taxon>
    </lineage>
</organism>
<sequence length="338" mass="36570">MARIPRIWLACVVQVLSASIAEGALNDCQKSIVQQLTNIFESSKLTFPFDSCNNINDGRGYTAGIVGFTTGTHDAYAVIKVYQAKGSHGDEFGPYLGRLKELDEGNSNAGSTSGLDGFCDAWYKACSNPAFLEAQLDYADGMYYSPSQKLADELGLNSATGRGQLYDAAIQHGIGPYGDSVNQLITRTRQSMRSSSLPETPAQGASEPDWVSKFFEVRTNTLCNPSDGSTKKAWCQSVSRVKSYQKLASSNFNFTGDEEGGVTALDNSGKDLKIKCDTSIWGNYVPGPLPDLSDGPGVSGRTIGIIVGVIVGILLLGVLALMIWRKKRRSGYRSYYIR</sequence>
<feature type="chain" id="PRO_5042084073" description="Chitosanase" evidence="2">
    <location>
        <begin position="24"/>
        <end position="338"/>
    </location>
</feature>
<feature type="signal peptide" evidence="2">
    <location>
        <begin position="1"/>
        <end position="23"/>
    </location>
</feature>
<evidence type="ECO:0008006" key="5">
    <source>
        <dbReference type="Google" id="ProtNLM"/>
    </source>
</evidence>
<evidence type="ECO:0000256" key="1">
    <source>
        <dbReference type="SAM" id="Phobius"/>
    </source>
</evidence>
<evidence type="ECO:0000313" key="4">
    <source>
        <dbReference type="Proteomes" id="UP001212841"/>
    </source>
</evidence>
<dbReference type="Gene3D" id="1.20.141.10">
    <property type="entry name" value="Chitosanase, subunit A, domain 1"/>
    <property type="match status" value="1"/>
</dbReference>
<dbReference type="SUPFAM" id="SSF53955">
    <property type="entry name" value="Lysozyme-like"/>
    <property type="match status" value="1"/>
</dbReference>
<dbReference type="CDD" id="cd00978">
    <property type="entry name" value="chitosanase_GH46"/>
    <property type="match status" value="1"/>
</dbReference>